<feature type="transmembrane region" description="Helical" evidence="5">
    <location>
        <begin position="61"/>
        <end position="80"/>
    </location>
</feature>
<evidence type="ECO:0000256" key="3">
    <source>
        <dbReference type="ARBA" id="ARBA00022989"/>
    </source>
</evidence>
<evidence type="ECO:0000256" key="2">
    <source>
        <dbReference type="ARBA" id="ARBA00022692"/>
    </source>
</evidence>
<evidence type="ECO:0000256" key="1">
    <source>
        <dbReference type="ARBA" id="ARBA00022475"/>
    </source>
</evidence>
<keyword evidence="4 5" id="KW-0472">Membrane</keyword>
<feature type="transmembrane region" description="Helical" evidence="5">
    <location>
        <begin position="12"/>
        <end position="29"/>
    </location>
</feature>
<dbReference type="PANTHER" id="PTHR22550">
    <property type="entry name" value="SPORE GERMINATION PROTEIN"/>
    <property type="match status" value="1"/>
</dbReference>
<dbReference type="Pfam" id="PF13519">
    <property type="entry name" value="VWA_2"/>
    <property type="match status" value="1"/>
</dbReference>
<feature type="domain" description="VWFA" evidence="6">
    <location>
        <begin position="93"/>
        <end position="272"/>
    </location>
</feature>
<keyword evidence="2 5" id="KW-0812">Transmembrane</keyword>
<name>A0A445MXL2_9BACT</name>
<sequence length="337" mass="37514">MNGIKLQNVDMLHLLWLAPFLAAVFIYCWQKQGKALTMFIDAGILPKISISVNKARRRLKAALILVSVIFIVFGLTRPAWNPIPETVERRGRDVVFLLDVSKSMLAEDLAPNRLERAKLAIKDCVERLQGDRVALVAFAGTSAIKCPLTLDYGFFQLMLDDISTDSISRGGTMIGDAIRKVITDVFDDQAKECKDIILITDGEDHDSFPIDAAKAAGDKGIRLIAIGLGDENEGKRIPITNEEGQKTFLKYNGQEVWTKLDADTLRKMVNATPGGRYFNVATGNIDLGGVYMQLIASADKKDLESETIKRYEEKFQIFLSIAFFLLCVEMAISERKT</sequence>
<reference evidence="7" key="1">
    <citation type="submission" date="2018-01" db="EMBL/GenBank/DDBJ databases">
        <authorList>
            <person name="Regsiter A."/>
            <person name="William W."/>
        </authorList>
    </citation>
    <scope>NUCLEOTIDE SEQUENCE</scope>
    <source>
        <strain evidence="7">TRIP AH-1</strain>
    </source>
</reference>
<keyword evidence="3 5" id="KW-1133">Transmembrane helix</keyword>
<dbReference type="PANTHER" id="PTHR22550:SF5">
    <property type="entry name" value="LEUCINE ZIPPER PROTEIN 4"/>
    <property type="match status" value="1"/>
</dbReference>
<dbReference type="Gene3D" id="3.40.50.410">
    <property type="entry name" value="von Willebrand factor, type A domain"/>
    <property type="match status" value="1"/>
</dbReference>
<dbReference type="PROSITE" id="PS50234">
    <property type="entry name" value="VWFA"/>
    <property type="match status" value="1"/>
</dbReference>
<dbReference type="SMART" id="SM00327">
    <property type="entry name" value="VWA"/>
    <property type="match status" value="1"/>
</dbReference>
<keyword evidence="1" id="KW-1003">Cell membrane</keyword>
<dbReference type="AlphaFoldDB" id="A0A445MXL2"/>
<accession>A0A445MXL2</accession>
<evidence type="ECO:0000259" key="6">
    <source>
        <dbReference type="PROSITE" id="PS50234"/>
    </source>
</evidence>
<evidence type="ECO:0000313" key="7">
    <source>
        <dbReference type="EMBL" id="SPD74208.1"/>
    </source>
</evidence>
<dbReference type="InterPro" id="IPR050768">
    <property type="entry name" value="UPF0353/GerABKA_families"/>
</dbReference>
<protein>
    <recommendedName>
        <fullName evidence="6">VWFA domain-containing protein</fullName>
    </recommendedName>
</protein>
<dbReference type="EMBL" id="OJIN01000130">
    <property type="protein sequence ID" value="SPD74208.1"/>
    <property type="molecule type" value="Genomic_DNA"/>
</dbReference>
<dbReference type="SUPFAM" id="SSF53300">
    <property type="entry name" value="vWA-like"/>
    <property type="match status" value="1"/>
</dbReference>
<organism evidence="7">
    <name type="scientific">uncultured Desulfobacterium sp</name>
    <dbReference type="NCBI Taxonomy" id="201089"/>
    <lineage>
        <taxon>Bacteria</taxon>
        <taxon>Pseudomonadati</taxon>
        <taxon>Thermodesulfobacteriota</taxon>
        <taxon>Desulfobacteria</taxon>
        <taxon>Desulfobacterales</taxon>
        <taxon>Desulfobacteriaceae</taxon>
        <taxon>Desulfobacterium</taxon>
        <taxon>environmental samples</taxon>
    </lineage>
</organism>
<proteinExistence type="predicted"/>
<evidence type="ECO:0000256" key="4">
    <source>
        <dbReference type="ARBA" id="ARBA00023136"/>
    </source>
</evidence>
<gene>
    <name evidence="7" type="ORF">PITCH_A2150005</name>
</gene>
<dbReference type="InterPro" id="IPR002035">
    <property type="entry name" value="VWF_A"/>
</dbReference>
<dbReference type="InterPro" id="IPR036465">
    <property type="entry name" value="vWFA_dom_sf"/>
</dbReference>
<evidence type="ECO:0000256" key="5">
    <source>
        <dbReference type="SAM" id="Phobius"/>
    </source>
</evidence>